<reference evidence="2" key="1">
    <citation type="submission" date="2020-10" db="EMBL/GenBank/DDBJ databases">
        <authorList>
            <person name="Gilroy R."/>
        </authorList>
    </citation>
    <scope>NUCLEOTIDE SEQUENCE</scope>
    <source>
        <strain evidence="2">G3-4614</strain>
    </source>
</reference>
<keyword evidence="1" id="KW-0812">Transmembrane</keyword>
<comment type="caution">
    <text evidence="2">The sequence shown here is derived from an EMBL/GenBank/DDBJ whole genome shotgun (WGS) entry which is preliminary data.</text>
</comment>
<proteinExistence type="predicted"/>
<feature type="transmembrane region" description="Helical" evidence="1">
    <location>
        <begin position="127"/>
        <end position="150"/>
    </location>
</feature>
<reference evidence="2" key="2">
    <citation type="journal article" date="2021" name="PeerJ">
        <title>Extensive microbial diversity within the chicken gut microbiome revealed by metagenomics and culture.</title>
        <authorList>
            <person name="Gilroy R."/>
            <person name="Ravi A."/>
            <person name="Getino M."/>
            <person name="Pursley I."/>
            <person name="Horton D.L."/>
            <person name="Alikhan N.F."/>
            <person name="Baker D."/>
            <person name="Gharbi K."/>
            <person name="Hall N."/>
            <person name="Watson M."/>
            <person name="Adriaenssens E.M."/>
            <person name="Foster-Nyarko E."/>
            <person name="Jarju S."/>
            <person name="Secka A."/>
            <person name="Antonio M."/>
            <person name="Oren A."/>
            <person name="Chaudhuri R.R."/>
            <person name="La Ragione R."/>
            <person name="Hildebrand F."/>
            <person name="Pallen M.J."/>
        </authorList>
    </citation>
    <scope>NUCLEOTIDE SEQUENCE</scope>
    <source>
        <strain evidence="2">G3-4614</strain>
    </source>
</reference>
<protein>
    <submittedName>
        <fullName evidence="2">DUF4271 domain-containing protein</fullName>
    </submittedName>
</protein>
<feature type="transmembrane region" description="Helical" evidence="1">
    <location>
        <begin position="162"/>
        <end position="193"/>
    </location>
</feature>
<evidence type="ECO:0000313" key="2">
    <source>
        <dbReference type="EMBL" id="MBO8438435.1"/>
    </source>
</evidence>
<dbReference type="EMBL" id="JADIMW010000066">
    <property type="protein sequence ID" value="MBO8438435.1"/>
    <property type="molecule type" value="Genomic_DNA"/>
</dbReference>
<name>A0A9D9E4P5_9BACT</name>
<feature type="transmembrane region" description="Helical" evidence="1">
    <location>
        <begin position="84"/>
        <end position="106"/>
    </location>
</feature>
<feature type="transmembrane region" description="Helical" evidence="1">
    <location>
        <begin position="231"/>
        <end position="250"/>
    </location>
</feature>
<dbReference type="Pfam" id="PF14093">
    <property type="entry name" value="DUF4271"/>
    <property type="match status" value="1"/>
</dbReference>
<sequence>MDESVNSVTEVAELNDAADAGAELNDSAAVYVRPFMPGFADTLYSRDYRPVSTPFDNVRVEMRPLPKGMEGEALPYNTVYDSSLFVLVFSALALVLAFLSKGRILLGQIFARNMRGRDRNIRSTVNEWRLGSALVFLSIVMTGLTLVYFMRMNGDTHFSGMPFLYVAVACGGVAAVMMFQQCVAAVVGAVFFRGREDADLARRNFSYYVIPGVLLALPVLAMLYSPGWADGAVYLALSLLALSRIVFLCSTFKIFLHNIYSLFYIILYFCTVEIIPLVVLYYGVAKIFVFL</sequence>
<dbReference type="AlphaFoldDB" id="A0A9D9E4P5"/>
<evidence type="ECO:0000313" key="3">
    <source>
        <dbReference type="Proteomes" id="UP000823636"/>
    </source>
</evidence>
<organism evidence="2 3">
    <name type="scientific">Candidatus Caccoplasma merdipullorum</name>
    <dbReference type="NCBI Taxonomy" id="2840718"/>
    <lineage>
        <taxon>Bacteria</taxon>
        <taxon>Pseudomonadati</taxon>
        <taxon>Bacteroidota</taxon>
        <taxon>Bacteroidia</taxon>
        <taxon>Bacteroidales</taxon>
        <taxon>Bacteroidaceae</taxon>
        <taxon>Bacteroidaceae incertae sedis</taxon>
        <taxon>Candidatus Caccoplasma</taxon>
    </lineage>
</organism>
<accession>A0A9D9E4P5</accession>
<dbReference type="Proteomes" id="UP000823636">
    <property type="component" value="Unassembled WGS sequence"/>
</dbReference>
<evidence type="ECO:0000256" key="1">
    <source>
        <dbReference type="SAM" id="Phobius"/>
    </source>
</evidence>
<keyword evidence="1" id="KW-1133">Transmembrane helix</keyword>
<dbReference type="InterPro" id="IPR025367">
    <property type="entry name" value="DUF4271"/>
</dbReference>
<keyword evidence="1" id="KW-0472">Membrane</keyword>
<gene>
    <name evidence="2" type="ORF">IAC54_06005</name>
</gene>
<feature type="transmembrane region" description="Helical" evidence="1">
    <location>
        <begin position="262"/>
        <end position="284"/>
    </location>
</feature>
<feature type="transmembrane region" description="Helical" evidence="1">
    <location>
        <begin position="205"/>
        <end position="225"/>
    </location>
</feature>